<feature type="domain" description="LysR substrate-binding" evidence="4">
    <location>
        <begin position="2"/>
        <end position="123"/>
    </location>
</feature>
<dbReference type="RefSeq" id="WP_344654862.1">
    <property type="nucleotide sequence ID" value="NZ_BAAAQM010000001.1"/>
</dbReference>
<dbReference type="PANTHER" id="PTHR30118">
    <property type="entry name" value="HTH-TYPE TRANSCRIPTIONAL REGULATOR LEUO-RELATED"/>
    <property type="match status" value="1"/>
</dbReference>
<dbReference type="PANTHER" id="PTHR30118:SF15">
    <property type="entry name" value="TRANSCRIPTIONAL REGULATORY PROTEIN"/>
    <property type="match status" value="1"/>
</dbReference>
<dbReference type="Proteomes" id="UP001499854">
    <property type="component" value="Unassembled WGS sequence"/>
</dbReference>
<evidence type="ECO:0000313" key="5">
    <source>
        <dbReference type="EMBL" id="GAA1949804.1"/>
    </source>
</evidence>
<name>A0ABP5BQM6_9ACTN</name>
<keyword evidence="3" id="KW-0804">Transcription</keyword>
<organism evidence="5 6">
    <name type="scientific">Catenulispora subtropica</name>
    <dbReference type="NCBI Taxonomy" id="450798"/>
    <lineage>
        <taxon>Bacteria</taxon>
        <taxon>Bacillati</taxon>
        <taxon>Actinomycetota</taxon>
        <taxon>Actinomycetes</taxon>
        <taxon>Catenulisporales</taxon>
        <taxon>Catenulisporaceae</taxon>
        <taxon>Catenulispora</taxon>
    </lineage>
</organism>
<keyword evidence="2" id="KW-0238">DNA-binding</keyword>
<dbReference type="EMBL" id="BAAAQM010000001">
    <property type="protein sequence ID" value="GAA1949804.1"/>
    <property type="molecule type" value="Genomic_DNA"/>
</dbReference>
<evidence type="ECO:0000256" key="3">
    <source>
        <dbReference type="ARBA" id="ARBA00023163"/>
    </source>
</evidence>
<accession>A0ABP5BQM6</accession>
<evidence type="ECO:0000256" key="1">
    <source>
        <dbReference type="ARBA" id="ARBA00023015"/>
    </source>
</evidence>
<proteinExistence type="predicted"/>
<comment type="caution">
    <text evidence="5">The sequence shown here is derived from an EMBL/GenBank/DDBJ whole genome shotgun (WGS) entry which is preliminary data.</text>
</comment>
<dbReference type="InterPro" id="IPR050389">
    <property type="entry name" value="LysR-type_TF"/>
</dbReference>
<keyword evidence="6" id="KW-1185">Reference proteome</keyword>
<reference evidence="6" key="1">
    <citation type="journal article" date="2019" name="Int. J. Syst. Evol. Microbiol.">
        <title>The Global Catalogue of Microorganisms (GCM) 10K type strain sequencing project: providing services to taxonomists for standard genome sequencing and annotation.</title>
        <authorList>
            <consortium name="The Broad Institute Genomics Platform"/>
            <consortium name="The Broad Institute Genome Sequencing Center for Infectious Disease"/>
            <person name="Wu L."/>
            <person name="Ma J."/>
        </authorList>
    </citation>
    <scope>NUCLEOTIDE SEQUENCE [LARGE SCALE GENOMIC DNA]</scope>
    <source>
        <strain evidence="6">JCM 16013</strain>
    </source>
</reference>
<dbReference type="Gene3D" id="3.40.190.10">
    <property type="entry name" value="Periplasmic binding protein-like II"/>
    <property type="match status" value="2"/>
</dbReference>
<evidence type="ECO:0000259" key="4">
    <source>
        <dbReference type="Pfam" id="PF03466"/>
    </source>
</evidence>
<evidence type="ECO:0000256" key="2">
    <source>
        <dbReference type="ARBA" id="ARBA00023125"/>
    </source>
</evidence>
<protein>
    <recommendedName>
        <fullName evidence="4">LysR substrate-binding domain-containing protein</fullName>
    </recommendedName>
</protein>
<evidence type="ECO:0000313" key="6">
    <source>
        <dbReference type="Proteomes" id="UP001499854"/>
    </source>
</evidence>
<sequence>MRAGHPLARGELTPARFATEPDHVIVSRRGRTQDPTDELLAAMNLERKVAMTAPTAATALLFVRDSDLVATVPEPVARTAADHGLVVLPLPFATPPIPLYLSWHQRHDNDRAHAWLRNKAQRALQRISS</sequence>
<dbReference type="InterPro" id="IPR005119">
    <property type="entry name" value="LysR_subst-bd"/>
</dbReference>
<keyword evidence="1" id="KW-0805">Transcription regulation</keyword>
<dbReference type="SUPFAM" id="SSF53850">
    <property type="entry name" value="Periplasmic binding protein-like II"/>
    <property type="match status" value="1"/>
</dbReference>
<dbReference type="Pfam" id="PF03466">
    <property type="entry name" value="LysR_substrate"/>
    <property type="match status" value="1"/>
</dbReference>
<gene>
    <name evidence="5" type="ORF">GCM10009838_01100</name>
</gene>